<feature type="domain" description="Peptidase C51" evidence="1">
    <location>
        <begin position="76"/>
        <end position="172"/>
    </location>
</feature>
<evidence type="ECO:0000313" key="2">
    <source>
        <dbReference type="EMBL" id="CAB4864587.1"/>
    </source>
</evidence>
<evidence type="ECO:0000259" key="1">
    <source>
        <dbReference type="Pfam" id="PF05257"/>
    </source>
</evidence>
<dbReference type="AlphaFoldDB" id="A0A6J7D162"/>
<dbReference type="InterPro" id="IPR007921">
    <property type="entry name" value="CHAP_dom"/>
</dbReference>
<dbReference type="Pfam" id="PF05257">
    <property type="entry name" value="CHAP"/>
    <property type="match status" value="1"/>
</dbReference>
<protein>
    <submittedName>
        <fullName evidence="2">Unannotated protein</fullName>
    </submittedName>
</protein>
<dbReference type="EMBL" id="CAFBLN010000012">
    <property type="protein sequence ID" value="CAB4864587.1"/>
    <property type="molecule type" value="Genomic_DNA"/>
</dbReference>
<dbReference type="InterPro" id="IPR038765">
    <property type="entry name" value="Papain-like_cys_pep_sf"/>
</dbReference>
<reference evidence="2" key="1">
    <citation type="submission" date="2020-05" db="EMBL/GenBank/DDBJ databases">
        <authorList>
            <person name="Chiriac C."/>
            <person name="Salcher M."/>
            <person name="Ghai R."/>
            <person name="Kavagutti S V."/>
        </authorList>
    </citation>
    <scope>NUCLEOTIDE SEQUENCE</scope>
</reference>
<gene>
    <name evidence="2" type="ORF">UFOPK3381_00451</name>
</gene>
<dbReference type="SUPFAM" id="SSF54001">
    <property type="entry name" value="Cysteine proteinases"/>
    <property type="match status" value="1"/>
</dbReference>
<dbReference type="SUPFAM" id="SSF89372">
    <property type="entry name" value="Fucose-specific lectin"/>
    <property type="match status" value="1"/>
</dbReference>
<organism evidence="2">
    <name type="scientific">freshwater metagenome</name>
    <dbReference type="NCBI Taxonomy" id="449393"/>
    <lineage>
        <taxon>unclassified sequences</taxon>
        <taxon>metagenomes</taxon>
        <taxon>ecological metagenomes</taxon>
    </lineage>
</organism>
<accession>A0A6J7D162</accession>
<name>A0A6J7D162_9ZZZZ</name>
<dbReference type="Gene3D" id="3.90.1720.10">
    <property type="entry name" value="endopeptidase domain like (from Nostoc punctiforme)"/>
    <property type="match status" value="1"/>
</dbReference>
<sequence>MRRLMTLVLLLSGIAVGVSSSVRVAPATAQTNCGTVLLSGTKWLQGGGVDDHSNGANQFTGVSCGGVSITKPPLQYGYGWQCVEIAARLYRLMNWGRVYANGGVKAGNYRYGAQYLPEGSPSLRFYPVTSSYAPVPGDLIIEAGLTYGHVSIVDHTEKSLDGSTQIIAVEQNASMTGFHIYQRGPGVMTGGYHPIKGFLHSPLNTHVEKGGARRGFITTLVSPSGSLFREGTFGVVSSLETVAPNTSPVSAPTVRGSYALSFVDRSQHVWYVDGQGRRFDTGVVAAAKSNPSLQLNANDNPTIAITNTARSLTVWRPSGIVKISSAVHAGSSPALALDARGDYHIAFVTPSHSVSVATANGVVDTGLVAAAYSNAAIAIRGDATTVVVVANSTGIVQSADGSADGTIFTPSAAFVVSVLPGTSPAVVAFGPTGYQVAYVNAQGQMRTFGPLGPLAVTVRSSTLMSSPSLAIRSDGMMVLSATGADGHPWRFTKLTATKSSLIVKSSTAPSTLLLR</sequence>
<proteinExistence type="predicted"/>